<evidence type="ECO:0000256" key="14">
    <source>
        <dbReference type="ARBA" id="ARBA00023204"/>
    </source>
</evidence>
<evidence type="ECO:0000256" key="15">
    <source>
        <dbReference type="ARBA" id="ARBA00023242"/>
    </source>
</evidence>
<feature type="region of interest" description="Disordered" evidence="16">
    <location>
        <begin position="1"/>
        <end position="65"/>
    </location>
</feature>
<dbReference type="GO" id="GO:0043130">
    <property type="term" value="F:ubiquitin binding"/>
    <property type="evidence" value="ECO:0007669"/>
    <property type="project" value="InterPro"/>
</dbReference>
<keyword evidence="10" id="KW-0833">Ubl conjugation pathway</keyword>
<dbReference type="HOGENOM" id="CLU_008092_0_0_1"/>
<dbReference type="InterPro" id="IPR003892">
    <property type="entry name" value="CUE"/>
</dbReference>
<feature type="compositionally biased region" description="Low complexity" evidence="16">
    <location>
        <begin position="812"/>
        <end position="822"/>
    </location>
</feature>
<feature type="region of interest" description="Disordered" evidence="16">
    <location>
        <begin position="773"/>
        <end position="990"/>
    </location>
</feature>
<dbReference type="PANTHER" id="PTHR16308">
    <property type="entry name" value="UBIQUITIN ASSOCIATED PROTEIN 2-LIKE/LINGERER"/>
    <property type="match status" value="1"/>
</dbReference>
<dbReference type="InterPro" id="IPR051833">
    <property type="entry name" value="TC-DDR_regulator"/>
</dbReference>
<feature type="domain" description="CUE" evidence="17">
    <location>
        <begin position="70"/>
        <end position="104"/>
    </location>
</feature>
<dbReference type="GO" id="GO:0005634">
    <property type="term" value="C:nucleus"/>
    <property type="evidence" value="ECO:0007669"/>
    <property type="project" value="UniProtKB-SubCell"/>
</dbReference>
<reference evidence="18" key="2">
    <citation type="submission" date="2010-07" db="EMBL/GenBank/DDBJ databases">
        <authorList>
            <consortium name="The Broad Institute Genome Sequencing Platform"/>
            <consortium name="Broad Institute Genome Sequencing Center for Infectious Disease"/>
            <person name="Ma L.-J."/>
            <person name="Dead R."/>
            <person name="Young S."/>
            <person name="Zeng Q."/>
            <person name="Koehrsen M."/>
            <person name="Alvarado L."/>
            <person name="Berlin A."/>
            <person name="Chapman S.B."/>
            <person name="Chen Z."/>
            <person name="Freedman E."/>
            <person name="Gellesch M."/>
            <person name="Goldberg J."/>
            <person name="Griggs A."/>
            <person name="Gujja S."/>
            <person name="Heilman E.R."/>
            <person name="Heiman D."/>
            <person name="Hepburn T."/>
            <person name="Howarth C."/>
            <person name="Jen D."/>
            <person name="Larson L."/>
            <person name="Mehta T."/>
            <person name="Neiman D."/>
            <person name="Pearson M."/>
            <person name="Roberts A."/>
            <person name="Saif S."/>
            <person name="Shea T."/>
            <person name="Shenoy N."/>
            <person name="Sisk P."/>
            <person name="Stolte C."/>
            <person name="Sykes S."/>
            <person name="Walk T."/>
            <person name="White J."/>
            <person name="Yandava C."/>
            <person name="Haas B."/>
            <person name="Nusbaum C."/>
            <person name="Birren B."/>
        </authorList>
    </citation>
    <scope>NUCLEOTIDE SEQUENCE</scope>
    <source>
        <strain evidence="18">R3-111a-1</strain>
    </source>
</reference>
<dbReference type="GO" id="GO:0003677">
    <property type="term" value="F:DNA binding"/>
    <property type="evidence" value="ECO:0007669"/>
    <property type="project" value="UniProtKB-KW"/>
</dbReference>
<evidence type="ECO:0000313" key="19">
    <source>
        <dbReference type="EnsemblFungi" id="EJT82044"/>
    </source>
</evidence>
<feature type="compositionally biased region" description="Pro residues" evidence="16">
    <location>
        <begin position="230"/>
        <end position="240"/>
    </location>
</feature>
<feature type="compositionally biased region" description="Polar residues" evidence="16">
    <location>
        <begin position="662"/>
        <end position="685"/>
    </location>
</feature>
<feature type="region of interest" description="Disordered" evidence="16">
    <location>
        <begin position="110"/>
        <end position="295"/>
    </location>
</feature>
<evidence type="ECO:0000313" key="20">
    <source>
        <dbReference type="Proteomes" id="UP000006039"/>
    </source>
</evidence>
<evidence type="ECO:0000256" key="5">
    <source>
        <dbReference type="ARBA" id="ARBA00020536"/>
    </source>
</evidence>
<protein>
    <recommendedName>
        <fullName evidence="5">RNA polymerase II degradation factor 1</fullName>
    </recommendedName>
</protein>
<keyword evidence="15" id="KW-0539">Nucleus</keyword>
<evidence type="ECO:0000313" key="18">
    <source>
        <dbReference type="EMBL" id="EJT82044.1"/>
    </source>
</evidence>
<evidence type="ECO:0000256" key="10">
    <source>
        <dbReference type="ARBA" id="ARBA00022786"/>
    </source>
</evidence>
<feature type="compositionally biased region" description="Acidic residues" evidence="16">
    <location>
        <begin position="444"/>
        <end position="454"/>
    </location>
</feature>
<reference evidence="19" key="5">
    <citation type="submission" date="2018-04" db="UniProtKB">
        <authorList>
            <consortium name="EnsemblFungi"/>
        </authorList>
    </citation>
    <scope>IDENTIFICATION</scope>
    <source>
        <strain evidence="19">R3-111a-1</strain>
    </source>
</reference>
<comment type="subcellular location">
    <subcellularLocation>
        <location evidence="3">Chromosome</location>
        <location evidence="3">Telomere</location>
    </subcellularLocation>
    <subcellularLocation>
        <location evidence="2">Cytoplasm</location>
    </subcellularLocation>
    <subcellularLocation>
        <location evidence="1">Nucleus</location>
    </subcellularLocation>
</comment>
<feature type="compositionally biased region" description="Polar residues" evidence="16">
    <location>
        <begin position="185"/>
        <end position="197"/>
    </location>
</feature>
<keyword evidence="9" id="KW-0227">DNA damage</keyword>
<feature type="compositionally biased region" description="Pro residues" evidence="16">
    <location>
        <begin position="255"/>
        <end position="294"/>
    </location>
</feature>
<feature type="compositionally biased region" description="Gly residues" evidence="16">
    <location>
        <begin position="912"/>
        <end position="921"/>
    </location>
</feature>
<dbReference type="AlphaFoldDB" id="J3NL77"/>
<dbReference type="GeneID" id="20342476"/>
<feature type="compositionally biased region" description="Low complexity" evidence="16">
    <location>
        <begin position="841"/>
        <end position="854"/>
    </location>
</feature>
<evidence type="ECO:0000256" key="9">
    <source>
        <dbReference type="ARBA" id="ARBA00022763"/>
    </source>
</evidence>
<dbReference type="PANTHER" id="PTHR16308:SF13">
    <property type="entry name" value="PROTEIN LINGERER"/>
    <property type="match status" value="1"/>
</dbReference>
<evidence type="ECO:0000259" key="17">
    <source>
        <dbReference type="Pfam" id="PF02845"/>
    </source>
</evidence>
<keyword evidence="20" id="KW-1185">Reference proteome</keyword>
<feature type="compositionally biased region" description="Low complexity" evidence="16">
    <location>
        <begin position="208"/>
        <end position="229"/>
    </location>
</feature>
<gene>
    <name evidence="19" type="primary">20342476</name>
    <name evidence="18" type="ORF">GGTG_02018</name>
</gene>
<keyword evidence="13" id="KW-0238">DNA-binding</keyword>
<dbReference type="Pfam" id="PF02845">
    <property type="entry name" value="CUE"/>
    <property type="match status" value="1"/>
</dbReference>
<feature type="compositionally biased region" description="Low complexity" evidence="16">
    <location>
        <begin position="533"/>
        <end position="542"/>
    </location>
</feature>
<dbReference type="GO" id="GO:0000781">
    <property type="term" value="C:chromosome, telomeric region"/>
    <property type="evidence" value="ECO:0007669"/>
    <property type="project" value="UniProtKB-SubCell"/>
</dbReference>
<name>J3NL77_GAET3</name>
<feature type="compositionally biased region" description="Low complexity" evidence="16">
    <location>
        <begin position="503"/>
        <end position="522"/>
    </location>
</feature>
<evidence type="ECO:0000256" key="1">
    <source>
        <dbReference type="ARBA" id="ARBA00004123"/>
    </source>
</evidence>
<keyword evidence="12" id="KW-0779">Telomere</keyword>
<feature type="compositionally biased region" description="Low complexity" evidence="16">
    <location>
        <begin position="897"/>
        <end position="911"/>
    </location>
</feature>
<evidence type="ECO:0000256" key="4">
    <source>
        <dbReference type="ARBA" id="ARBA00005491"/>
    </source>
</evidence>
<dbReference type="GO" id="GO:0005737">
    <property type="term" value="C:cytoplasm"/>
    <property type="evidence" value="ECO:0007669"/>
    <property type="project" value="UniProtKB-SubCell"/>
</dbReference>
<feature type="compositionally biased region" description="Gly residues" evidence="16">
    <location>
        <begin position="15"/>
        <end position="27"/>
    </location>
</feature>
<dbReference type="GO" id="GO:0006281">
    <property type="term" value="P:DNA repair"/>
    <property type="evidence" value="ECO:0007669"/>
    <property type="project" value="UniProtKB-KW"/>
</dbReference>
<dbReference type="Proteomes" id="UP000006039">
    <property type="component" value="Unassembled WGS sequence"/>
</dbReference>
<dbReference type="CDD" id="cd14368">
    <property type="entry name" value="CUE_DEF1_like"/>
    <property type="match status" value="1"/>
</dbReference>
<feature type="compositionally biased region" description="Gly residues" evidence="16">
    <location>
        <begin position="823"/>
        <end position="832"/>
    </location>
</feature>
<evidence type="ECO:0000256" key="6">
    <source>
        <dbReference type="ARBA" id="ARBA00022454"/>
    </source>
</evidence>
<evidence type="ECO:0000256" key="12">
    <source>
        <dbReference type="ARBA" id="ARBA00022895"/>
    </source>
</evidence>
<reference evidence="20" key="1">
    <citation type="submission" date="2010-07" db="EMBL/GenBank/DDBJ databases">
        <title>The genome sequence of Gaeumannomyces graminis var. tritici strain R3-111a-1.</title>
        <authorList>
            <consortium name="The Broad Institute Genome Sequencing Platform"/>
            <person name="Ma L.-J."/>
            <person name="Dead R."/>
            <person name="Young S."/>
            <person name="Zeng Q."/>
            <person name="Koehrsen M."/>
            <person name="Alvarado L."/>
            <person name="Berlin A."/>
            <person name="Chapman S.B."/>
            <person name="Chen Z."/>
            <person name="Freedman E."/>
            <person name="Gellesch M."/>
            <person name="Goldberg J."/>
            <person name="Griggs A."/>
            <person name="Gujja S."/>
            <person name="Heilman E.R."/>
            <person name="Heiman D."/>
            <person name="Hepburn T."/>
            <person name="Howarth C."/>
            <person name="Jen D."/>
            <person name="Larson L."/>
            <person name="Mehta T."/>
            <person name="Neiman D."/>
            <person name="Pearson M."/>
            <person name="Roberts A."/>
            <person name="Saif S."/>
            <person name="Shea T."/>
            <person name="Shenoy N."/>
            <person name="Sisk P."/>
            <person name="Stolte C."/>
            <person name="Sykes S."/>
            <person name="Walk T."/>
            <person name="White J."/>
            <person name="Yandava C."/>
            <person name="Haas B."/>
            <person name="Nusbaum C."/>
            <person name="Birren B."/>
        </authorList>
    </citation>
    <scope>NUCLEOTIDE SEQUENCE [LARGE SCALE GENOMIC DNA]</scope>
    <source>
        <strain evidence="20">R3-111a-1</strain>
    </source>
</reference>
<feature type="compositionally biased region" description="Low complexity" evidence="16">
    <location>
        <begin position="354"/>
        <end position="390"/>
    </location>
</feature>
<dbReference type="EMBL" id="GL385395">
    <property type="protein sequence ID" value="EJT82044.1"/>
    <property type="molecule type" value="Genomic_DNA"/>
</dbReference>
<comment type="similarity">
    <text evidence="4">Belongs to the DEF1 family.</text>
</comment>
<sequence>MSSEVQSRPAASRGRGAGRGGRGGHPRGGARQQVRSPNGDSKHFDSLDSVEDEGEIGELKKRYGAKTSLIKEMFPDWSDVDILFALQETDGDENLTVTRIAEGTISQWGEVSKQKKDRFKPKATAKDATFTTTTGDAGPGYNRAPRGGRTEGTRGRGRGTPERGGRSARGRSQAPPNGTHADKSGQLSVPTEESSAWDNHAKSDDEAPAWPAATSDSAPTPAAATAASPAKPPAATPEPPQKTWASMLRQSTAPKPAPPKPKAVPAPPPPADIIEPLPPVAEPVPAEEPAPAPVEMPAEPVVKETPQAPIPEIPTVIPEVALPPSQDQLTETNLEQITDISNPPDTETARSEAADSWDPHAAAALSATATPLSASQQQHQAQQAGRAAASGYATTALKATERSATRTPSFGRRLLDQEEAVRMPGNREVDRATVQFGALNFSGLEEDIDGDREEPETRTQPPDDSPVSHPRTSLPVAQPAAVPEPFAAQKPAAVPAPAPPTGPAAATPSALAPQQPAAAVPIPQQPQQPQQPPISSQPSQPQGFGRFAQDQQQSYSQKSFDAFAQQNAASAPPAGQHQFDSFASSQAQSQAHSQASGPTPAPAQVPAAALSSAPNDFTSYYTADHQGRGPYSYYNQNYGQQQQGMQGQQDGIPSRSLGGYNAAQTENLSQYPQSGVQAPASSRFSAGSALDAQGSGNNTPNPAGQSQQQAGQTAQSQSHAQQAQHANQYPYGQHPYSYNAPYYAYMTQFQTGFNQGGYGAPYGKQAGVYGQPNQYGMSPNAPYDHGSSGASGFGQQSSLHRGDSLGSGLGDYGRASAQQSGNQGLGSGGFGGMHDSFARNASSSYQSQAGQGFSNQGQQPGGAPSGNDDLKPFGDSKAAGGPSPSISGARPISAANSAQAQQGLPPSQSGQQGAGGMGSYGGYPSHLQQQQQQQQGHGLHGAQSGAGGYGLGGAAAQGHGNSPYGGYGNQGFSGGSYYGNQPRGWGGNYH</sequence>
<dbReference type="eggNOG" id="ENOG502S359">
    <property type="taxonomic scope" value="Eukaryota"/>
</dbReference>
<evidence type="ECO:0000256" key="2">
    <source>
        <dbReference type="ARBA" id="ARBA00004496"/>
    </source>
</evidence>
<keyword evidence="8" id="KW-0597">Phosphoprotein</keyword>
<dbReference type="OrthoDB" id="5396806at2759"/>
<feature type="compositionally biased region" description="Low complexity" evidence="16">
    <location>
        <begin position="576"/>
        <end position="614"/>
    </location>
</feature>
<feature type="compositionally biased region" description="Low complexity" evidence="16">
    <location>
        <begin position="126"/>
        <end position="140"/>
    </location>
</feature>
<evidence type="ECO:0000256" key="13">
    <source>
        <dbReference type="ARBA" id="ARBA00023125"/>
    </source>
</evidence>
<reference evidence="18" key="3">
    <citation type="submission" date="2010-09" db="EMBL/GenBank/DDBJ databases">
        <title>Annotation of Gaeumannomyces graminis var. tritici R3-111a-1.</title>
        <authorList>
            <consortium name="The Broad Institute Genome Sequencing Platform"/>
            <person name="Ma L.-J."/>
            <person name="Dead R."/>
            <person name="Young S.K."/>
            <person name="Zeng Q."/>
            <person name="Gargeya S."/>
            <person name="Fitzgerald M."/>
            <person name="Haas B."/>
            <person name="Abouelleil A."/>
            <person name="Alvarado L."/>
            <person name="Arachchi H.M."/>
            <person name="Berlin A."/>
            <person name="Brown A."/>
            <person name="Chapman S.B."/>
            <person name="Chen Z."/>
            <person name="Dunbar C."/>
            <person name="Freedman E."/>
            <person name="Gearin G."/>
            <person name="Gellesch M."/>
            <person name="Goldberg J."/>
            <person name="Griggs A."/>
            <person name="Gujja S."/>
            <person name="Heiman D."/>
            <person name="Howarth C."/>
            <person name="Larson L."/>
            <person name="Lui A."/>
            <person name="MacDonald P.J.P."/>
            <person name="Mehta T."/>
            <person name="Montmayeur A."/>
            <person name="Murphy C."/>
            <person name="Neiman D."/>
            <person name="Pearson M."/>
            <person name="Priest M."/>
            <person name="Roberts A."/>
            <person name="Saif S."/>
            <person name="Shea T."/>
            <person name="Shenoy N."/>
            <person name="Sisk P."/>
            <person name="Stolte C."/>
            <person name="Sykes S."/>
            <person name="Yandava C."/>
            <person name="Wortman J."/>
            <person name="Nusbaum C."/>
            <person name="Birren B."/>
        </authorList>
    </citation>
    <scope>NUCLEOTIDE SEQUENCE</scope>
    <source>
        <strain evidence="18">R3-111a-1</strain>
    </source>
</reference>
<feature type="compositionally biased region" description="Low complexity" evidence="16">
    <location>
        <begin position="786"/>
        <end position="798"/>
    </location>
</feature>
<organism evidence="18">
    <name type="scientific">Gaeumannomyces tritici (strain R3-111a-1)</name>
    <name type="common">Wheat and barley take-all root rot fungus</name>
    <name type="synonym">Gaeumannomyces graminis var. tritici</name>
    <dbReference type="NCBI Taxonomy" id="644352"/>
    <lineage>
        <taxon>Eukaryota</taxon>
        <taxon>Fungi</taxon>
        <taxon>Dikarya</taxon>
        <taxon>Ascomycota</taxon>
        <taxon>Pezizomycotina</taxon>
        <taxon>Sordariomycetes</taxon>
        <taxon>Sordariomycetidae</taxon>
        <taxon>Magnaporthales</taxon>
        <taxon>Magnaporthaceae</taxon>
        <taxon>Gaeumannomyces</taxon>
    </lineage>
</organism>
<dbReference type="InterPro" id="IPR041803">
    <property type="entry name" value="DEF1_CUE"/>
</dbReference>
<feature type="compositionally biased region" description="Low complexity" evidence="16">
    <location>
        <begin position="922"/>
        <end position="943"/>
    </location>
</feature>
<dbReference type="VEuPathDB" id="FungiDB:GGTG_02018"/>
<dbReference type="EnsemblFungi" id="EJT82044">
    <property type="protein sequence ID" value="EJT82044"/>
    <property type="gene ID" value="GGTG_02018"/>
</dbReference>
<feature type="compositionally biased region" description="Polar residues" evidence="16">
    <location>
        <begin position="325"/>
        <end position="345"/>
    </location>
</feature>
<evidence type="ECO:0000256" key="16">
    <source>
        <dbReference type="SAM" id="MobiDB-lite"/>
    </source>
</evidence>
<evidence type="ECO:0000256" key="8">
    <source>
        <dbReference type="ARBA" id="ARBA00022553"/>
    </source>
</evidence>
<feature type="compositionally biased region" description="Polar residues" evidence="16">
    <location>
        <begin position="549"/>
        <end position="569"/>
    </location>
</feature>
<feature type="compositionally biased region" description="Pro residues" evidence="16">
    <location>
        <begin position="523"/>
        <end position="532"/>
    </location>
</feature>
<keyword evidence="6" id="KW-0158">Chromosome</keyword>
<keyword evidence="14" id="KW-0234">DNA repair</keyword>
<proteinExistence type="inferred from homology"/>
<reference evidence="19" key="4">
    <citation type="journal article" date="2015" name="G3 (Bethesda)">
        <title>Genome sequences of three phytopathogenic species of the Magnaporthaceae family of fungi.</title>
        <authorList>
            <person name="Okagaki L.H."/>
            <person name="Nunes C.C."/>
            <person name="Sailsbery J."/>
            <person name="Clay B."/>
            <person name="Brown D."/>
            <person name="John T."/>
            <person name="Oh Y."/>
            <person name="Young N."/>
            <person name="Fitzgerald M."/>
            <person name="Haas B.J."/>
            <person name="Zeng Q."/>
            <person name="Young S."/>
            <person name="Adiconis X."/>
            <person name="Fan L."/>
            <person name="Levin J.Z."/>
            <person name="Mitchell T.K."/>
            <person name="Okubara P.A."/>
            <person name="Farman M.L."/>
            <person name="Kohn L.M."/>
            <person name="Birren B."/>
            <person name="Ma L.-J."/>
            <person name="Dean R.A."/>
        </authorList>
    </citation>
    <scope>NUCLEOTIDE SEQUENCE</scope>
    <source>
        <strain evidence="19">R3-111a-1</strain>
    </source>
</reference>
<feature type="compositionally biased region" description="Gly residues" evidence="16">
    <location>
        <begin position="963"/>
        <end position="977"/>
    </location>
</feature>
<keyword evidence="7" id="KW-0963">Cytoplasm</keyword>
<evidence type="ECO:0000256" key="11">
    <source>
        <dbReference type="ARBA" id="ARBA00022843"/>
    </source>
</evidence>
<dbReference type="RefSeq" id="XP_009218053.1">
    <property type="nucleotide sequence ID" value="XM_009219789.1"/>
</dbReference>
<feature type="compositionally biased region" description="Basic and acidic residues" evidence="16">
    <location>
        <begin position="148"/>
        <end position="165"/>
    </location>
</feature>
<accession>J3NL77</accession>
<evidence type="ECO:0000256" key="3">
    <source>
        <dbReference type="ARBA" id="ARBA00004574"/>
    </source>
</evidence>
<feature type="compositionally biased region" description="Basic and acidic residues" evidence="16">
    <location>
        <begin position="413"/>
        <end position="431"/>
    </location>
</feature>
<feature type="compositionally biased region" description="Low complexity" evidence="16">
    <location>
        <begin position="633"/>
        <end position="649"/>
    </location>
</feature>
<keyword evidence="11" id="KW-0832">Ubl conjugation</keyword>
<feature type="compositionally biased region" description="Low complexity" evidence="16">
    <location>
        <begin position="703"/>
        <end position="725"/>
    </location>
</feature>
<feature type="compositionally biased region" description="Gly residues" evidence="16">
    <location>
        <begin position="944"/>
        <end position="955"/>
    </location>
</feature>
<dbReference type="STRING" id="644352.J3NL77"/>
<evidence type="ECO:0000256" key="7">
    <source>
        <dbReference type="ARBA" id="ARBA00022490"/>
    </source>
</evidence>
<feature type="region of interest" description="Disordered" evidence="16">
    <location>
        <begin position="324"/>
        <end position="725"/>
    </location>
</feature>